<name>A0AAW1H6M4_SAPOF</name>
<evidence type="ECO:0000313" key="1">
    <source>
        <dbReference type="EMBL" id="KAK9671685.1"/>
    </source>
</evidence>
<comment type="caution">
    <text evidence="1">The sequence shown here is derived from an EMBL/GenBank/DDBJ whole genome shotgun (WGS) entry which is preliminary data.</text>
</comment>
<keyword evidence="2" id="KW-1185">Reference proteome</keyword>
<dbReference type="AlphaFoldDB" id="A0AAW1H6M4"/>
<sequence>MFSRNVLPLRSKLLNFSLSCPTVCCICGCNFEDQHHLFYMCEYARLVISGVLDAMQICYPNGVTNWLEWTQSVAGDKTKGLILLMPIKGALYWIWQQRNSARVEEKLLCPSTVSARVCKEVSIRLRLVLSRKKCTTVEFWIQKLSIL</sequence>
<evidence type="ECO:0000313" key="2">
    <source>
        <dbReference type="Proteomes" id="UP001443914"/>
    </source>
</evidence>
<proteinExistence type="predicted"/>
<accession>A0AAW1H6M4</accession>
<dbReference type="Proteomes" id="UP001443914">
    <property type="component" value="Unassembled WGS sequence"/>
</dbReference>
<organism evidence="1 2">
    <name type="scientific">Saponaria officinalis</name>
    <name type="common">Common soapwort</name>
    <name type="synonym">Lychnis saponaria</name>
    <dbReference type="NCBI Taxonomy" id="3572"/>
    <lineage>
        <taxon>Eukaryota</taxon>
        <taxon>Viridiplantae</taxon>
        <taxon>Streptophyta</taxon>
        <taxon>Embryophyta</taxon>
        <taxon>Tracheophyta</taxon>
        <taxon>Spermatophyta</taxon>
        <taxon>Magnoliopsida</taxon>
        <taxon>eudicotyledons</taxon>
        <taxon>Gunneridae</taxon>
        <taxon>Pentapetalae</taxon>
        <taxon>Caryophyllales</taxon>
        <taxon>Caryophyllaceae</taxon>
        <taxon>Caryophylleae</taxon>
        <taxon>Saponaria</taxon>
    </lineage>
</organism>
<evidence type="ECO:0008006" key="3">
    <source>
        <dbReference type="Google" id="ProtNLM"/>
    </source>
</evidence>
<gene>
    <name evidence="1" type="ORF">RND81_12G047800</name>
</gene>
<reference evidence="1" key="1">
    <citation type="submission" date="2024-03" db="EMBL/GenBank/DDBJ databases">
        <title>WGS assembly of Saponaria officinalis var. Norfolk2.</title>
        <authorList>
            <person name="Jenkins J."/>
            <person name="Shu S."/>
            <person name="Grimwood J."/>
            <person name="Barry K."/>
            <person name="Goodstein D."/>
            <person name="Schmutz J."/>
            <person name="Leebens-Mack J."/>
            <person name="Osbourn A."/>
        </authorList>
    </citation>
    <scope>NUCLEOTIDE SEQUENCE [LARGE SCALE GENOMIC DNA]</scope>
    <source>
        <strain evidence="1">JIC</strain>
    </source>
</reference>
<dbReference type="EMBL" id="JBDFQZ010000012">
    <property type="protein sequence ID" value="KAK9671685.1"/>
    <property type="molecule type" value="Genomic_DNA"/>
</dbReference>
<protein>
    <recommendedName>
        <fullName evidence="3">Reverse transcriptase zinc-binding domain-containing protein</fullName>
    </recommendedName>
</protein>